<dbReference type="EMBL" id="HBUF01343110">
    <property type="protein sequence ID" value="CAG6706265.1"/>
    <property type="molecule type" value="Transcribed_RNA"/>
</dbReference>
<sequence>MYGKVGALVVIMAAVALARPMPDPKASAAANPGYINGYGRYVATNEDYADPASPYYNPYAVGPNNVNPFKPYSDPFNLNPAAFPQDASAYSAKRLRCRKLAV</sequence>
<protein>
    <submittedName>
        <fullName evidence="2">Uncharacterized protein</fullName>
    </submittedName>
</protein>
<reference evidence="2" key="1">
    <citation type="submission" date="2021-05" db="EMBL/GenBank/DDBJ databases">
        <authorList>
            <person name="Alioto T."/>
            <person name="Alioto T."/>
            <person name="Gomez Garrido J."/>
        </authorList>
    </citation>
    <scope>NUCLEOTIDE SEQUENCE</scope>
</reference>
<proteinExistence type="predicted"/>
<name>A0A8D8XR01_9HEMI</name>
<dbReference type="EMBL" id="HBUF01343111">
    <property type="protein sequence ID" value="CAG6706268.1"/>
    <property type="molecule type" value="Transcribed_RNA"/>
</dbReference>
<dbReference type="EMBL" id="HBUF01343113">
    <property type="protein sequence ID" value="CAG6706273.1"/>
    <property type="molecule type" value="Transcribed_RNA"/>
</dbReference>
<feature type="chain" id="PRO_5036262523" evidence="1">
    <location>
        <begin position="19"/>
        <end position="102"/>
    </location>
</feature>
<dbReference type="AlphaFoldDB" id="A0A8D8XR01"/>
<organism evidence="2">
    <name type="scientific">Cacopsylla melanoneura</name>
    <dbReference type="NCBI Taxonomy" id="428564"/>
    <lineage>
        <taxon>Eukaryota</taxon>
        <taxon>Metazoa</taxon>
        <taxon>Ecdysozoa</taxon>
        <taxon>Arthropoda</taxon>
        <taxon>Hexapoda</taxon>
        <taxon>Insecta</taxon>
        <taxon>Pterygota</taxon>
        <taxon>Neoptera</taxon>
        <taxon>Paraneoptera</taxon>
        <taxon>Hemiptera</taxon>
        <taxon>Sternorrhyncha</taxon>
        <taxon>Psylloidea</taxon>
        <taxon>Psyllidae</taxon>
        <taxon>Psyllinae</taxon>
        <taxon>Cacopsylla</taxon>
    </lineage>
</organism>
<evidence type="ECO:0000313" key="2">
    <source>
        <dbReference type="EMBL" id="CAG6706273.1"/>
    </source>
</evidence>
<keyword evidence="1" id="KW-0732">Signal</keyword>
<evidence type="ECO:0000256" key="1">
    <source>
        <dbReference type="SAM" id="SignalP"/>
    </source>
</evidence>
<feature type="signal peptide" evidence="1">
    <location>
        <begin position="1"/>
        <end position="18"/>
    </location>
</feature>
<dbReference type="EMBL" id="HBUF01343112">
    <property type="protein sequence ID" value="CAG6706271.1"/>
    <property type="molecule type" value="Transcribed_RNA"/>
</dbReference>
<accession>A0A8D8XR01</accession>